<evidence type="ECO:0000313" key="8">
    <source>
        <dbReference type="Proteomes" id="UP001208570"/>
    </source>
</evidence>
<comment type="caution">
    <text evidence="7">The sequence shown here is derived from an EMBL/GenBank/DDBJ whole genome shotgun (WGS) entry which is preliminary data.</text>
</comment>
<comment type="catalytic activity">
    <reaction evidence="5 6">
        <text>queuosine 5'-phosphate + H2O = queuine + D-ribose 5-phosphate</text>
        <dbReference type="Rhea" id="RHEA:75387"/>
        <dbReference type="ChEBI" id="CHEBI:15377"/>
        <dbReference type="ChEBI" id="CHEBI:17433"/>
        <dbReference type="ChEBI" id="CHEBI:78346"/>
        <dbReference type="ChEBI" id="CHEBI:194371"/>
    </reaction>
    <physiologicalReaction direction="left-to-right" evidence="5 6">
        <dbReference type="Rhea" id="RHEA:75388"/>
    </physiologicalReaction>
</comment>
<keyword evidence="1 6" id="KW-0378">Hydrolase</keyword>
<name>A0AAD9JRW3_9ANNE</name>
<sequence>MQPFSWLLVGIYKRAQIVIGDLWACCHGKGYGQFDDIDSITMFADYRIPQALVWFGVLKYSNDLMEKLNKGVLFESGDREEVEIRGCSIWAVQLIVEATRSLIAKDNTLASDTQLNAIILDHYLWDYRREHAGETRKIPIHKIRCIYY</sequence>
<evidence type="ECO:0000256" key="5">
    <source>
        <dbReference type="ARBA" id="ARBA00048204"/>
    </source>
</evidence>
<evidence type="ECO:0000256" key="3">
    <source>
        <dbReference type="ARBA" id="ARBA00035306"/>
    </source>
</evidence>
<dbReference type="InterPro" id="IPR019438">
    <property type="entry name" value="Q_salvage"/>
</dbReference>
<keyword evidence="8" id="KW-1185">Reference proteome</keyword>
<comment type="similarity">
    <text evidence="2 6">Belongs to the QNG1 protein family.</text>
</comment>
<comment type="function">
    <text evidence="6">Catalyzes the hydrolysis of queuosine 5'-phosphate, releasing the nucleobase queuine (q). Is required for salvage of queuine from exogenous queuosine (Q) that is imported and then converted to queuosine 5'-phosphate intracellularly.</text>
</comment>
<protein>
    <recommendedName>
        <fullName evidence="3 6">Queuosine 5'-phosphate N-glycosylase/hydrolase</fullName>
        <ecNumber evidence="6">3.2.2.-</ecNumber>
    </recommendedName>
    <alternativeName>
        <fullName evidence="4 6">Queuosine-nucleotide N-glycosylase/hydrolase</fullName>
    </alternativeName>
</protein>
<dbReference type="PANTHER" id="PTHR21314:SF0">
    <property type="entry name" value="QUEUOSINE 5'-PHOSPHATE N-GLYCOSYLASE_HYDROLASE"/>
    <property type="match status" value="1"/>
</dbReference>
<gene>
    <name evidence="7" type="ORF">LSH36_178g04001</name>
</gene>
<evidence type="ECO:0000313" key="7">
    <source>
        <dbReference type="EMBL" id="KAK2158052.1"/>
    </source>
</evidence>
<proteinExistence type="inferred from homology"/>
<organism evidence="7 8">
    <name type="scientific">Paralvinella palmiformis</name>
    <dbReference type="NCBI Taxonomy" id="53620"/>
    <lineage>
        <taxon>Eukaryota</taxon>
        <taxon>Metazoa</taxon>
        <taxon>Spiralia</taxon>
        <taxon>Lophotrochozoa</taxon>
        <taxon>Annelida</taxon>
        <taxon>Polychaeta</taxon>
        <taxon>Sedentaria</taxon>
        <taxon>Canalipalpata</taxon>
        <taxon>Terebellida</taxon>
        <taxon>Terebelliformia</taxon>
        <taxon>Alvinellidae</taxon>
        <taxon>Paralvinella</taxon>
    </lineage>
</organism>
<accession>A0AAD9JRW3</accession>
<dbReference type="EMBL" id="JAODUP010000178">
    <property type="protein sequence ID" value="KAK2158052.1"/>
    <property type="molecule type" value="Genomic_DNA"/>
</dbReference>
<dbReference type="GO" id="GO:0016787">
    <property type="term" value="F:hydrolase activity"/>
    <property type="evidence" value="ECO:0007669"/>
    <property type="project" value="UniProtKB-KW"/>
</dbReference>
<dbReference type="GO" id="GO:0006400">
    <property type="term" value="P:tRNA modification"/>
    <property type="evidence" value="ECO:0007669"/>
    <property type="project" value="TreeGrafter"/>
</dbReference>
<evidence type="ECO:0000256" key="6">
    <source>
        <dbReference type="RuleBase" id="RU365002"/>
    </source>
</evidence>
<dbReference type="PANTHER" id="PTHR21314">
    <property type="entry name" value="QUEUOSINE 5'-PHOSPHATE N-GLYCOSYLASE_HYDROLASE-RELATED"/>
    <property type="match status" value="1"/>
</dbReference>
<evidence type="ECO:0000256" key="4">
    <source>
        <dbReference type="ARBA" id="ARBA00035393"/>
    </source>
</evidence>
<dbReference type="Pfam" id="PF10343">
    <property type="entry name" value="Q_salvage"/>
    <property type="match status" value="1"/>
</dbReference>
<dbReference type="AlphaFoldDB" id="A0AAD9JRW3"/>
<reference evidence="7" key="1">
    <citation type="journal article" date="2023" name="Mol. Biol. Evol.">
        <title>Third-Generation Sequencing Reveals the Adaptive Role of the Epigenome in Three Deep-Sea Polychaetes.</title>
        <authorList>
            <person name="Perez M."/>
            <person name="Aroh O."/>
            <person name="Sun Y."/>
            <person name="Lan Y."/>
            <person name="Juniper S.K."/>
            <person name="Young C.R."/>
            <person name="Angers B."/>
            <person name="Qian P.Y."/>
        </authorList>
    </citation>
    <scope>NUCLEOTIDE SEQUENCE</scope>
    <source>
        <strain evidence="7">P08H-3</strain>
    </source>
</reference>
<dbReference type="EC" id="3.2.2.-" evidence="6"/>
<dbReference type="Proteomes" id="UP001208570">
    <property type="component" value="Unassembled WGS sequence"/>
</dbReference>
<evidence type="ECO:0000256" key="1">
    <source>
        <dbReference type="ARBA" id="ARBA00022801"/>
    </source>
</evidence>
<evidence type="ECO:0000256" key="2">
    <source>
        <dbReference type="ARBA" id="ARBA00035119"/>
    </source>
</evidence>